<dbReference type="AlphaFoldDB" id="A0A124JW66"/>
<protein>
    <recommendedName>
        <fullName evidence="6">TauD/TfdA-like domain-containing protein</fullName>
    </recommendedName>
</protein>
<keyword evidence="8" id="KW-1185">Reference proteome</keyword>
<comment type="similarity">
    <text evidence="1">Belongs to the TfdA dioxygenase family.</text>
</comment>
<gene>
    <name evidence="7" type="ORF">AQZ52_07400</name>
</gene>
<evidence type="ECO:0000256" key="3">
    <source>
        <dbReference type="ARBA" id="ARBA00022964"/>
    </source>
</evidence>
<dbReference type="Proteomes" id="UP000058012">
    <property type="component" value="Unassembled WGS sequence"/>
</dbReference>
<dbReference type="InterPro" id="IPR051323">
    <property type="entry name" value="AtsK-like"/>
</dbReference>
<evidence type="ECO:0000256" key="4">
    <source>
        <dbReference type="ARBA" id="ARBA00023002"/>
    </source>
</evidence>
<name>A0A124JW66_9SPHN</name>
<evidence type="ECO:0000313" key="8">
    <source>
        <dbReference type="Proteomes" id="UP000058012"/>
    </source>
</evidence>
<sequence>MREVRLSPQGDFDNAARAYAHITAHPLTAAMGAEIAGVRLGHDLAPEAFDEIRDALWRHKMVFLRDQHLTHSEHEAFSARFGPFAVDAYTQGVEGHRNVHPLIKEADTKTKALFGSGWHTDSPFLDEPPSVTILRAVQVPPYGGDTTWADTQLAWRMLSPAMQAMLQPLKVHMSAEANVATQERISGKPMAFANDDRRSSALQGNFHPLVRTHPFTGLPSLYVDEVYAVGIEGMTEAESRPILDFLTRHITQAGFTCRLRWEPGMIAMWDNRAALHLAPNDYDGFRREMYRTTMAGERPE</sequence>
<dbReference type="GO" id="GO:0005737">
    <property type="term" value="C:cytoplasm"/>
    <property type="evidence" value="ECO:0007669"/>
    <property type="project" value="TreeGrafter"/>
</dbReference>
<evidence type="ECO:0000256" key="1">
    <source>
        <dbReference type="ARBA" id="ARBA00005896"/>
    </source>
</evidence>
<evidence type="ECO:0000259" key="6">
    <source>
        <dbReference type="Pfam" id="PF02668"/>
    </source>
</evidence>
<dbReference type="RefSeq" id="WP_067907947.1">
    <property type="nucleotide sequence ID" value="NZ_KQ954244.1"/>
</dbReference>
<dbReference type="Gene3D" id="3.60.130.10">
    <property type="entry name" value="Clavaminate synthase-like"/>
    <property type="match status" value="1"/>
</dbReference>
<dbReference type="GO" id="GO:0046872">
    <property type="term" value="F:metal ion binding"/>
    <property type="evidence" value="ECO:0007669"/>
    <property type="project" value="UniProtKB-KW"/>
</dbReference>
<proteinExistence type="inferred from homology"/>
<dbReference type="SUPFAM" id="SSF51197">
    <property type="entry name" value="Clavaminate synthase-like"/>
    <property type="match status" value="1"/>
</dbReference>
<dbReference type="EMBL" id="LLZS01000003">
    <property type="protein sequence ID" value="KUR73012.1"/>
    <property type="molecule type" value="Genomic_DNA"/>
</dbReference>
<evidence type="ECO:0000256" key="5">
    <source>
        <dbReference type="ARBA" id="ARBA00023004"/>
    </source>
</evidence>
<dbReference type="InterPro" id="IPR042098">
    <property type="entry name" value="TauD-like_sf"/>
</dbReference>
<comment type="caution">
    <text evidence="7">The sequence shown here is derived from an EMBL/GenBank/DDBJ whole genome shotgun (WGS) entry which is preliminary data.</text>
</comment>
<dbReference type="Pfam" id="PF02668">
    <property type="entry name" value="TauD"/>
    <property type="match status" value="1"/>
</dbReference>
<keyword evidence="5" id="KW-0408">Iron</keyword>
<organism evidence="7 8">
    <name type="scientific">Novosphingobium fuchskuhlense</name>
    <dbReference type="NCBI Taxonomy" id="1117702"/>
    <lineage>
        <taxon>Bacteria</taxon>
        <taxon>Pseudomonadati</taxon>
        <taxon>Pseudomonadota</taxon>
        <taxon>Alphaproteobacteria</taxon>
        <taxon>Sphingomonadales</taxon>
        <taxon>Sphingomonadaceae</taxon>
        <taxon>Novosphingobium</taxon>
    </lineage>
</organism>
<dbReference type="GO" id="GO:0016706">
    <property type="term" value="F:2-oxoglutarate-dependent dioxygenase activity"/>
    <property type="evidence" value="ECO:0007669"/>
    <property type="project" value="TreeGrafter"/>
</dbReference>
<keyword evidence="3" id="KW-0223">Dioxygenase</keyword>
<reference evidence="7 8" key="1">
    <citation type="submission" date="2015-10" db="EMBL/GenBank/DDBJ databases">
        <title>Draft genome sequence of Novosphingobium fuchskuhlense DSM 25065 isolated from a surface water sample of the southwest basin of Lake Grosse Fuchskuhle.</title>
        <authorList>
            <person name="Ruckert C."/>
            <person name="Winkler A."/>
            <person name="Glaeser J."/>
            <person name="Grossart H.-P."/>
            <person name="Kalinowski J."/>
            <person name="Glaeser S."/>
        </authorList>
    </citation>
    <scope>NUCLEOTIDE SEQUENCE [LARGE SCALE GENOMIC DNA]</scope>
    <source>
        <strain evidence="7 8">FNE08-7</strain>
    </source>
</reference>
<keyword evidence="2" id="KW-0479">Metal-binding</keyword>
<dbReference type="STRING" id="1117702.AQZ52_07400"/>
<dbReference type="InterPro" id="IPR003819">
    <property type="entry name" value="TauD/TfdA-like"/>
</dbReference>
<dbReference type="PANTHER" id="PTHR30468:SF1">
    <property type="entry name" value="ALPHA-KETOGLUTARATE-DEPENDENT SULFONATE DIOXYGENASE"/>
    <property type="match status" value="1"/>
</dbReference>
<accession>A0A124JW66</accession>
<evidence type="ECO:0000256" key="2">
    <source>
        <dbReference type="ARBA" id="ARBA00022723"/>
    </source>
</evidence>
<feature type="domain" description="TauD/TfdA-like" evidence="6">
    <location>
        <begin position="25"/>
        <end position="293"/>
    </location>
</feature>
<evidence type="ECO:0000313" key="7">
    <source>
        <dbReference type="EMBL" id="KUR73012.1"/>
    </source>
</evidence>
<dbReference type="PANTHER" id="PTHR30468">
    <property type="entry name" value="ALPHA-KETOGLUTARATE-DEPENDENT SULFONATE DIOXYGENASE"/>
    <property type="match status" value="1"/>
</dbReference>
<keyword evidence="4" id="KW-0560">Oxidoreductase</keyword>